<evidence type="ECO:0000256" key="5">
    <source>
        <dbReference type="ARBA" id="ARBA00023002"/>
    </source>
</evidence>
<dbReference type="InterPro" id="IPR039799">
    <property type="entry name" value="ALR/ERV"/>
</dbReference>
<evidence type="ECO:0000256" key="3">
    <source>
        <dbReference type="ARBA" id="ARBA00022630"/>
    </source>
</evidence>
<protein>
    <recommendedName>
        <fullName evidence="8">Sulfhydryl oxidase</fullName>
        <ecNumber evidence="8">1.8.3.2</ecNumber>
    </recommendedName>
</protein>
<comment type="catalytic activity">
    <reaction evidence="8">
        <text>2 R'C(R)SH + O2 = R'C(R)S-S(R)CR' + H2O2</text>
        <dbReference type="Rhea" id="RHEA:17357"/>
        <dbReference type="ChEBI" id="CHEBI:15379"/>
        <dbReference type="ChEBI" id="CHEBI:16240"/>
        <dbReference type="ChEBI" id="CHEBI:16520"/>
        <dbReference type="ChEBI" id="CHEBI:17412"/>
        <dbReference type="EC" id="1.8.3.2"/>
    </reaction>
</comment>
<dbReference type="GO" id="GO:0050660">
    <property type="term" value="F:flavin adenine dinucleotide binding"/>
    <property type="evidence" value="ECO:0007669"/>
    <property type="project" value="TreeGrafter"/>
</dbReference>
<proteinExistence type="predicted"/>
<organism evidence="10 11">
    <name type="scientific">Nadsonia fulvescens var. elongata DSM 6958</name>
    <dbReference type="NCBI Taxonomy" id="857566"/>
    <lineage>
        <taxon>Eukaryota</taxon>
        <taxon>Fungi</taxon>
        <taxon>Dikarya</taxon>
        <taxon>Ascomycota</taxon>
        <taxon>Saccharomycotina</taxon>
        <taxon>Dipodascomycetes</taxon>
        <taxon>Dipodascales</taxon>
        <taxon>Dipodascales incertae sedis</taxon>
        <taxon>Nadsonia</taxon>
    </lineage>
</organism>
<evidence type="ECO:0000259" key="9">
    <source>
        <dbReference type="PROSITE" id="PS51324"/>
    </source>
</evidence>
<keyword evidence="4 8" id="KW-0274">FAD</keyword>
<dbReference type="AlphaFoldDB" id="A0A1E3PL89"/>
<keyword evidence="6" id="KW-0496">Mitochondrion</keyword>
<evidence type="ECO:0000256" key="7">
    <source>
        <dbReference type="ARBA" id="ARBA00023157"/>
    </source>
</evidence>
<dbReference type="FunFam" id="1.20.120.310:FF:000003">
    <property type="entry name" value="Sulfhydryl oxidase"/>
    <property type="match status" value="1"/>
</dbReference>
<evidence type="ECO:0000313" key="11">
    <source>
        <dbReference type="Proteomes" id="UP000095009"/>
    </source>
</evidence>
<name>A0A1E3PL89_9ASCO</name>
<feature type="domain" description="ERV/ALR sulfhydryl oxidase" evidence="9">
    <location>
        <begin position="107"/>
        <end position="207"/>
    </location>
</feature>
<keyword evidence="5 8" id="KW-0560">Oxidoreductase</keyword>
<evidence type="ECO:0000256" key="6">
    <source>
        <dbReference type="ARBA" id="ARBA00023128"/>
    </source>
</evidence>
<dbReference type="Gene3D" id="1.20.120.310">
    <property type="entry name" value="ERV/ALR sulfhydryl oxidase domain"/>
    <property type="match status" value="1"/>
</dbReference>
<dbReference type="InterPro" id="IPR017905">
    <property type="entry name" value="ERV/ALR_sulphydryl_oxidase"/>
</dbReference>
<dbReference type="GO" id="GO:0006879">
    <property type="term" value="P:intracellular iron ion homeostasis"/>
    <property type="evidence" value="ECO:0007669"/>
    <property type="project" value="EnsemblFungi"/>
</dbReference>
<gene>
    <name evidence="10" type="ORF">NADFUDRAFT_51228</name>
</gene>
<keyword evidence="7" id="KW-1015">Disulfide bond</keyword>
<dbReference type="Proteomes" id="UP000095009">
    <property type="component" value="Unassembled WGS sequence"/>
</dbReference>
<dbReference type="PANTHER" id="PTHR12645">
    <property type="entry name" value="ALR/ERV"/>
    <property type="match status" value="1"/>
</dbReference>
<keyword evidence="3 8" id="KW-0285">Flavoprotein</keyword>
<evidence type="ECO:0000256" key="4">
    <source>
        <dbReference type="ARBA" id="ARBA00022827"/>
    </source>
</evidence>
<evidence type="ECO:0000256" key="1">
    <source>
        <dbReference type="ARBA" id="ARBA00001974"/>
    </source>
</evidence>
<dbReference type="InterPro" id="IPR036774">
    <property type="entry name" value="ERV/ALR_sulphydryl_oxid_sf"/>
</dbReference>
<dbReference type="PANTHER" id="PTHR12645:SF0">
    <property type="entry name" value="FAD-LINKED SULFHYDRYL OXIDASE ALR"/>
    <property type="match status" value="1"/>
</dbReference>
<comment type="subcellular location">
    <subcellularLocation>
        <location evidence="2">Mitochondrion intermembrane space</location>
    </subcellularLocation>
</comment>
<reference evidence="10 11" key="1">
    <citation type="journal article" date="2016" name="Proc. Natl. Acad. Sci. U.S.A.">
        <title>Comparative genomics of biotechnologically important yeasts.</title>
        <authorList>
            <person name="Riley R."/>
            <person name="Haridas S."/>
            <person name="Wolfe K.H."/>
            <person name="Lopes M.R."/>
            <person name="Hittinger C.T."/>
            <person name="Goeker M."/>
            <person name="Salamov A.A."/>
            <person name="Wisecaver J.H."/>
            <person name="Long T.M."/>
            <person name="Calvey C.H."/>
            <person name="Aerts A.L."/>
            <person name="Barry K.W."/>
            <person name="Choi C."/>
            <person name="Clum A."/>
            <person name="Coughlan A.Y."/>
            <person name="Deshpande S."/>
            <person name="Douglass A.P."/>
            <person name="Hanson S.J."/>
            <person name="Klenk H.-P."/>
            <person name="LaButti K.M."/>
            <person name="Lapidus A."/>
            <person name="Lindquist E.A."/>
            <person name="Lipzen A.M."/>
            <person name="Meier-Kolthoff J.P."/>
            <person name="Ohm R.A."/>
            <person name="Otillar R.P."/>
            <person name="Pangilinan J.L."/>
            <person name="Peng Y."/>
            <person name="Rokas A."/>
            <person name="Rosa C.A."/>
            <person name="Scheuner C."/>
            <person name="Sibirny A.A."/>
            <person name="Slot J.C."/>
            <person name="Stielow J.B."/>
            <person name="Sun H."/>
            <person name="Kurtzman C.P."/>
            <person name="Blackwell M."/>
            <person name="Grigoriev I.V."/>
            <person name="Jeffries T.W."/>
        </authorList>
    </citation>
    <scope>NUCLEOTIDE SEQUENCE [LARGE SCALE GENOMIC DNA]</scope>
    <source>
        <strain evidence="10 11">DSM 6958</strain>
    </source>
</reference>
<evidence type="ECO:0000256" key="8">
    <source>
        <dbReference type="RuleBase" id="RU371123"/>
    </source>
</evidence>
<dbReference type="EMBL" id="KV454409">
    <property type="protein sequence ID" value="ODQ65954.1"/>
    <property type="molecule type" value="Genomic_DNA"/>
</dbReference>
<dbReference type="GO" id="GO:0005758">
    <property type="term" value="C:mitochondrial intermembrane space"/>
    <property type="evidence" value="ECO:0007669"/>
    <property type="project" value="UniProtKB-SubCell"/>
</dbReference>
<keyword evidence="11" id="KW-1185">Reference proteome</keyword>
<accession>A0A1E3PL89</accession>
<dbReference type="OrthoDB" id="17199at2759"/>
<dbReference type="SUPFAM" id="SSF69000">
    <property type="entry name" value="FAD-dependent thiol oxidase"/>
    <property type="match status" value="1"/>
</dbReference>
<dbReference type="GO" id="GO:0034599">
    <property type="term" value="P:cellular response to oxidative stress"/>
    <property type="evidence" value="ECO:0007669"/>
    <property type="project" value="EnsemblFungi"/>
</dbReference>
<dbReference type="GO" id="GO:0016971">
    <property type="term" value="F:flavin-dependent sulfhydryl oxidase activity"/>
    <property type="evidence" value="ECO:0007669"/>
    <property type="project" value="EnsemblFungi"/>
</dbReference>
<dbReference type="PROSITE" id="PS51324">
    <property type="entry name" value="ERV_ALR"/>
    <property type="match status" value="1"/>
</dbReference>
<evidence type="ECO:0000313" key="10">
    <source>
        <dbReference type="EMBL" id="ODQ65954.1"/>
    </source>
</evidence>
<dbReference type="Pfam" id="PF04777">
    <property type="entry name" value="Evr1_Alr"/>
    <property type="match status" value="1"/>
</dbReference>
<dbReference type="Gene3D" id="4.10.320.60">
    <property type="match status" value="1"/>
</dbReference>
<dbReference type="STRING" id="857566.A0A1E3PL89"/>
<dbReference type="EC" id="1.8.3.2" evidence="8"/>
<evidence type="ECO:0000256" key="2">
    <source>
        <dbReference type="ARBA" id="ARBA00004569"/>
    </source>
</evidence>
<dbReference type="GO" id="GO:0160203">
    <property type="term" value="P:mitochondrial disulfide relay system"/>
    <property type="evidence" value="ECO:0007669"/>
    <property type="project" value="EnsemblFungi"/>
</dbReference>
<sequence length="217" mass="24061">MSIESNSDKSKSPGFIIGPDGRKIILDKDGKPCRSCNSLEDFKSAKGMFGSGGGMPGMGNFSMVSPPPTPVSPTTTDTGRKAASLAAFAASAAYTSRPITENDNSDCPPDSGALGRATWTLLHTMAANYPETASLEEQRDMKMFIKTFARFYPCWWCAKDFRKYIASQEPQVESREKLGWWMCMAHNEVNVKLGKPEFDCNNWLKRWKTGWDDGRCD</sequence>
<comment type="cofactor">
    <cofactor evidence="1 8">
        <name>FAD</name>
        <dbReference type="ChEBI" id="CHEBI:57692"/>
    </cofactor>
</comment>